<evidence type="ECO:0000313" key="2">
    <source>
        <dbReference type="EMBL" id="RKR88419.1"/>
    </source>
</evidence>
<keyword evidence="2" id="KW-0808">Transferase</keyword>
<dbReference type="PANTHER" id="PTHR42791:SF1">
    <property type="entry name" value="N-ACETYLTRANSFERASE DOMAIN-CONTAINING PROTEIN"/>
    <property type="match status" value="1"/>
</dbReference>
<dbReference type="EMBL" id="RBKT01000001">
    <property type="protein sequence ID" value="RKR88419.1"/>
    <property type="molecule type" value="Genomic_DNA"/>
</dbReference>
<dbReference type="GO" id="GO:0016747">
    <property type="term" value="F:acyltransferase activity, transferring groups other than amino-acyl groups"/>
    <property type="evidence" value="ECO:0007669"/>
    <property type="project" value="InterPro"/>
</dbReference>
<comment type="caution">
    <text evidence="2">The sequence shown here is derived from an EMBL/GenBank/DDBJ whole genome shotgun (WGS) entry which is preliminary data.</text>
</comment>
<dbReference type="InterPro" id="IPR016181">
    <property type="entry name" value="Acyl_CoA_acyltransferase"/>
</dbReference>
<dbReference type="Gene3D" id="3.40.630.30">
    <property type="match status" value="1"/>
</dbReference>
<dbReference type="Pfam" id="PF13508">
    <property type="entry name" value="Acetyltransf_7"/>
    <property type="match status" value="1"/>
</dbReference>
<protein>
    <submittedName>
        <fullName evidence="2">Acetyltransferase (GNAT) family protein</fullName>
    </submittedName>
</protein>
<dbReference type="CDD" id="cd04301">
    <property type="entry name" value="NAT_SF"/>
    <property type="match status" value="1"/>
</dbReference>
<dbReference type="Proteomes" id="UP000277671">
    <property type="component" value="Unassembled WGS sequence"/>
</dbReference>
<dbReference type="SUPFAM" id="SSF55729">
    <property type="entry name" value="Acyl-CoA N-acyltransferases (Nat)"/>
    <property type="match status" value="1"/>
</dbReference>
<reference evidence="2 3" key="1">
    <citation type="submission" date="2018-10" db="EMBL/GenBank/DDBJ databases">
        <title>Sequencing the genomes of 1000 actinobacteria strains.</title>
        <authorList>
            <person name="Klenk H.-P."/>
        </authorList>
    </citation>
    <scope>NUCLEOTIDE SEQUENCE [LARGE SCALE GENOMIC DNA]</scope>
    <source>
        <strain evidence="2 3">DSM 45175</strain>
    </source>
</reference>
<sequence>MTPISGTAEAARLATIQDIERLARSMGNAFAGAPDAEYLIADPRIRQPIYKRVASETLHHAVVHGMVICTPDHTAVAVWYPATALPLPDAEAAASIEHLCPGFADRWRSLGAALDERRPTGTDWWYLACLGVDPAWQSSGIGSALLRERNGVLDAEGSGAYLVATSARSRSLYLRHGYEDMGTPVTLPDGPTMWPMWRQPQPSGRMV</sequence>
<dbReference type="RefSeq" id="WP_121157042.1">
    <property type="nucleotide sequence ID" value="NZ_RBKT01000001.1"/>
</dbReference>
<name>A0A495JK97_9ACTN</name>
<dbReference type="AlphaFoldDB" id="A0A495JK97"/>
<dbReference type="InterPro" id="IPR052523">
    <property type="entry name" value="Trichothecene_AcTrans"/>
</dbReference>
<organism evidence="2 3">
    <name type="scientific">Micromonospora pisi</name>
    <dbReference type="NCBI Taxonomy" id="589240"/>
    <lineage>
        <taxon>Bacteria</taxon>
        <taxon>Bacillati</taxon>
        <taxon>Actinomycetota</taxon>
        <taxon>Actinomycetes</taxon>
        <taxon>Micromonosporales</taxon>
        <taxon>Micromonosporaceae</taxon>
        <taxon>Micromonospora</taxon>
    </lineage>
</organism>
<dbReference type="OrthoDB" id="7057833at2"/>
<gene>
    <name evidence="2" type="ORF">BDK92_2743</name>
</gene>
<dbReference type="InterPro" id="IPR000182">
    <property type="entry name" value="GNAT_dom"/>
</dbReference>
<accession>A0A495JK97</accession>
<dbReference type="PROSITE" id="PS51186">
    <property type="entry name" value="GNAT"/>
    <property type="match status" value="1"/>
</dbReference>
<evidence type="ECO:0000259" key="1">
    <source>
        <dbReference type="PROSITE" id="PS51186"/>
    </source>
</evidence>
<keyword evidence="3" id="KW-1185">Reference proteome</keyword>
<evidence type="ECO:0000313" key="3">
    <source>
        <dbReference type="Proteomes" id="UP000277671"/>
    </source>
</evidence>
<dbReference type="PANTHER" id="PTHR42791">
    <property type="entry name" value="GNAT FAMILY ACETYLTRANSFERASE"/>
    <property type="match status" value="1"/>
</dbReference>
<proteinExistence type="predicted"/>
<feature type="domain" description="N-acetyltransferase" evidence="1">
    <location>
        <begin position="66"/>
        <end position="201"/>
    </location>
</feature>